<reference evidence="1" key="1">
    <citation type="journal article" date="2020" name="mSystems">
        <title>Genome- and Community-Level Interaction Insights into Carbon Utilization and Element Cycling Functions of Hydrothermarchaeota in Hydrothermal Sediment.</title>
        <authorList>
            <person name="Zhou Z."/>
            <person name="Liu Y."/>
            <person name="Xu W."/>
            <person name="Pan J."/>
            <person name="Luo Z.H."/>
            <person name="Li M."/>
        </authorList>
    </citation>
    <scope>NUCLEOTIDE SEQUENCE [LARGE SCALE GENOMIC DNA]</scope>
    <source>
        <strain evidence="1">SpSt-776</strain>
    </source>
</reference>
<comment type="caution">
    <text evidence="1">The sequence shown here is derived from an EMBL/GenBank/DDBJ whole genome shotgun (WGS) entry which is preliminary data.</text>
</comment>
<evidence type="ECO:0000313" key="1">
    <source>
        <dbReference type="EMBL" id="HGB14872.1"/>
    </source>
</evidence>
<dbReference type="AlphaFoldDB" id="A0A7C3WMT4"/>
<sequence>MPYFECIDCGKIFWREDDERWKVRCYACWIQKKEAELAEQAWEGSELRRLQAEVKRLYQIQTQHQAIIDGLKYHLSYLIFVAHPDRNNGDPRANEATRWLLEVRKILGSNK</sequence>
<evidence type="ECO:0008006" key="2">
    <source>
        <dbReference type="Google" id="ProtNLM"/>
    </source>
</evidence>
<protein>
    <recommendedName>
        <fullName evidence="2">J domain-containing protein</fullName>
    </recommendedName>
</protein>
<name>A0A7C3WMT4_9BACT</name>
<proteinExistence type="predicted"/>
<organism evidence="1">
    <name type="scientific">Desulfobacca acetoxidans</name>
    <dbReference type="NCBI Taxonomy" id="60893"/>
    <lineage>
        <taxon>Bacteria</taxon>
        <taxon>Pseudomonadati</taxon>
        <taxon>Thermodesulfobacteriota</taxon>
        <taxon>Desulfobaccia</taxon>
        <taxon>Desulfobaccales</taxon>
        <taxon>Desulfobaccaceae</taxon>
        <taxon>Desulfobacca</taxon>
    </lineage>
</organism>
<accession>A0A7C3WMT4</accession>
<dbReference type="EMBL" id="DTHB01000044">
    <property type="protein sequence ID" value="HGB14872.1"/>
    <property type="molecule type" value="Genomic_DNA"/>
</dbReference>
<gene>
    <name evidence="1" type="ORF">ENV62_06525</name>
</gene>